<accession>A0A1F5JLH9</accession>
<evidence type="ECO:0000313" key="2">
    <source>
        <dbReference type="EMBL" id="OGE29504.1"/>
    </source>
</evidence>
<feature type="domain" description="DNA polymerase III delta subunit-like C-terminal" evidence="1">
    <location>
        <begin position="158"/>
        <end position="203"/>
    </location>
</feature>
<dbReference type="SUPFAM" id="SSF48019">
    <property type="entry name" value="post-AAA+ oligomerization domain-like"/>
    <property type="match status" value="1"/>
</dbReference>
<dbReference type="EMBL" id="MFCP01000005">
    <property type="protein sequence ID" value="OGE29504.1"/>
    <property type="molecule type" value="Genomic_DNA"/>
</dbReference>
<dbReference type="GO" id="GO:0003677">
    <property type="term" value="F:DNA binding"/>
    <property type="evidence" value="ECO:0007669"/>
    <property type="project" value="InterPro"/>
</dbReference>
<dbReference type="Pfam" id="PF21694">
    <property type="entry name" value="DNA_pol3_delta_C"/>
    <property type="match status" value="1"/>
</dbReference>
<evidence type="ECO:0000313" key="3">
    <source>
        <dbReference type="Proteomes" id="UP000177555"/>
    </source>
</evidence>
<sequence length="212" mass="24679">MKLLLLHGPAIETSRRKLQELKKQFNLDSVVVFDSEASAGQVVADFLTVPMFSEKRLIIWENPSEVFTLPTTNDQLPATMVLWFDREVDVKKWPGYEPLFFPEAKEVSVFPFLDFLAAKDQKAFLEMEKFKKAGFDIHYLLTMAFYLLRSLAVTPKNAPDFVRKKLARQRTRFSMEDVKNLYKDLLEIDFKIKSGLLEQSQAEFLLVNKFLK</sequence>
<comment type="caution">
    <text evidence="2">The sequence shown here is derived from an EMBL/GenBank/DDBJ whole genome shotgun (WGS) entry which is preliminary data.</text>
</comment>
<gene>
    <name evidence="2" type="ORF">A2867_00865</name>
</gene>
<dbReference type="InterPro" id="IPR008921">
    <property type="entry name" value="DNA_pol3_clamp-load_cplx_C"/>
</dbReference>
<protein>
    <recommendedName>
        <fullName evidence="1">DNA polymerase III delta subunit-like C-terminal domain-containing protein</fullName>
    </recommendedName>
</protein>
<dbReference type="Proteomes" id="UP000177555">
    <property type="component" value="Unassembled WGS sequence"/>
</dbReference>
<dbReference type="InterPro" id="IPR048466">
    <property type="entry name" value="DNA_pol3_delta-like_C"/>
</dbReference>
<evidence type="ECO:0000259" key="1">
    <source>
        <dbReference type="Pfam" id="PF21694"/>
    </source>
</evidence>
<reference evidence="2 3" key="1">
    <citation type="journal article" date="2016" name="Nat. Commun.">
        <title>Thousands of microbial genomes shed light on interconnected biogeochemical processes in an aquifer system.</title>
        <authorList>
            <person name="Anantharaman K."/>
            <person name="Brown C.T."/>
            <person name="Hug L.A."/>
            <person name="Sharon I."/>
            <person name="Castelle C.J."/>
            <person name="Probst A.J."/>
            <person name="Thomas B.C."/>
            <person name="Singh A."/>
            <person name="Wilkins M.J."/>
            <person name="Karaoz U."/>
            <person name="Brodie E.L."/>
            <person name="Williams K.H."/>
            <person name="Hubbard S.S."/>
            <person name="Banfield J.F."/>
        </authorList>
    </citation>
    <scope>NUCLEOTIDE SEQUENCE [LARGE SCALE GENOMIC DNA]</scope>
</reference>
<dbReference type="GO" id="GO:0006260">
    <property type="term" value="P:DNA replication"/>
    <property type="evidence" value="ECO:0007669"/>
    <property type="project" value="InterPro"/>
</dbReference>
<dbReference type="AlphaFoldDB" id="A0A1F5JLH9"/>
<proteinExistence type="predicted"/>
<dbReference type="Gene3D" id="1.20.272.10">
    <property type="match status" value="1"/>
</dbReference>
<name>A0A1F5JLH9_9BACT</name>
<organism evidence="2 3">
    <name type="scientific">Candidatus Daviesbacteria bacterium RIFCSPHIGHO2_01_FULL_40_11</name>
    <dbReference type="NCBI Taxonomy" id="1797762"/>
    <lineage>
        <taxon>Bacteria</taxon>
        <taxon>Candidatus Daviesiibacteriota</taxon>
    </lineage>
</organism>